<dbReference type="Pfam" id="PF10087">
    <property type="entry name" value="DUF2325"/>
    <property type="match status" value="1"/>
</dbReference>
<evidence type="ECO:0000313" key="2">
    <source>
        <dbReference type="EMBL" id="SDM14192.1"/>
    </source>
</evidence>
<dbReference type="AlphaFoldDB" id="A0A1G9QT48"/>
<proteinExistence type="inferred from homology"/>
<name>A0A1G9QT48_9FIRM</name>
<keyword evidence="3" id="KW-1185">Reference proteome</keyword>
<organism evidence="2 3">
    <name type="scientific">Dendrosporobacter quercicolus</name>
    <dbReference type="NCBI Taxonomy" id="146817"/>
    <lineage>
        <taxon>Bacteria</taxon>
        <taxon>Bacillati</taxon>
        <taxon>Bacillota</taxon>
        <taxon>Negativicutes</taxon>
        <taxon>Selenomonadales</taxon>
        <taxon>Sporomusaceae</taxon>
        <taxon>Dendrosporobacter</taxon>
    </lineage>
</organism>
<reference evidence="2 3" key="1">
    <citation type="submission" date="2016-10" db="EMBL/GenBank/DDBJ databases">
        <authorList>
            <person name="de Groot N.N."/>
        </authorList>
    </citation>
    <scope>NUCLEOTIDE SEQUENCE [LARGE SCALE GENOMIC DNA]</scope>
    <source>
        <strain evidence="2 3">DSM 1736</strain>
    </source>
</reference>
<evidence type="ECO:0000313" key="3">
    <source>
        <dbReference type="Proteomes" id="UP000214880"/>
    </source>
</evidence>
<dbReference type="STRING" id="146817.SAMN04488502_102290"/>
<dbReference type="OrthoDB" id="5324142at2"/>
<accession>A0A1G9QT48</accession>
<dbReference type="Proteomes" id="UP000214880">
    <property type="component" value="Unassembled WGS sequence"/>
</dbReference>
<sequence>MSVVIIGADYLGGIEKNLYSMGVTELIHITGRKAANRNKINLPKNTSFVLVLTDYVNHNTAKMIKSVAKTQEIPLVFAKRSWGAVEKQLMDSGVMSC</sequence>
<dbReference type="EMBL" id="FNHB01000002">
    <property type="protein sequence ID" value="SDM14192.1"/>
    <property type="molecule type" value="Genomic_DNA"/>
</dbReference>
<dbReference type="RefSeq" id="WP_092070723.1">
    <property type="nucleotide sequence ID" value="NZ_FNHB01000002.1"/>
</dbReference>
<gene>
    <name evidence="2" type="ORF">SAMN04488502_102290</name>
</gene>
<comment type="similarity">
    <text evidence="1">Belongs to the UPF0751 family.</text>
</comment>
<dbReference type="PIRSF" id="PIRSF020408">
    <property type="entry name" value="UCP020408"/>
    <property type="match status" value="1"/>
</dbReference>
<evidence type="ECO:0008006" key="4">
    <source>
        <dbReference type="Google" id="ProtNLM"/>
    </source>
</evidence>
<protein>
    <recommendedName>
        <fullName evidence="4">Dihydroorotate dehydrogenase</fullName>
    </recommendedName>
</protein>
<dbReference type="InterPro" id="IPR016772">
    <property type="entry name" value="UCP020408"/>
</dbReference>
<evidence type="ECO:0000256" key="1">
    <source>
        <dbReference type="ARBA" id="ARBA00007189"/>
    </source>
</evidence>